<reference evidence="7 8" key="1">
    <citation type="submission" date="2016-10" db="EMBL/GenBank/DDBJ databases">
        <authorList>
            <person name="de Groot N.N."/>
        </authorList>
    </citation>
    <scope>NUCLEOTIDE SEQUENCE [LARGE SCALE GENOMIC DNA]</scope>
    <source>
        <strain evidence="7 8">DSM 15345</strain>
    </source>
</reference>
<keyword evidence="3 5" id="KW-1133">Transmembrane helix</keyword>
<keyword evidence="4 5" id="KW-0472">Membrane</keyword>
<feature type="transmembrane region" description="Helical" evidence="5">
    <location>
        <begin position="176"/>
        <end position="197"/>
    </location>
</feature>
<feature type="transmembrane region" description="Helical" evidence="5">
    <location>
        <begin position="39"/>
        <end position="62"/>
    </location>
</feature>
<feature type="domain" description="Ferric oxidoreductase" evidence="6">
    <location>
        <begin position="49"/>
        <end position="162"/>
    </location>
</feature>
<sequence length="214" mass="21606">MAENARSGAARLLAWAALAAAMIAPVAVAATSPLLASRGAPYVIAGLAGAAGLALLLAQPLLAAGYLPGLRAATERRLHRRVGAGIALAVALHVGGLYVTSPPDALDALLLVSPTPFSVYGVAAMWALIATAALVALRGRLGLRPAAWRIAHNVLAVVIVIGSVVHAMLIEGTMGALSKTVLCGAVLAATAVAVVHLRVLRPMRRRRAQAPGAG</sequence>
<dbReference type="RefSeq" id="WP_093254484.1">
    <property type="nucleotide sequence ID" value="NZ_FNQM01000009.1"/>
</dbReference>
<comment type="subcellular location">
    <subcellularLocation>
        <location evidence="1">Membrane</location>
        <topology evidence="1">Multi-pass membrane protein</topology>
    </subcellularLocation>
</comment>
<evidence type="ECO:0000256" key="3">
    <source>
        <dbReference type="ARBA" id="ARBA00022989"/>
    </source>
</evidence>
<proteinExistence type="predicted"/>
<gene>
    <name evidence="7" type="ORF">SAMN05444370_109112</name>
</gene>
<evidence type="ECO:0000313" key="7">
    <source>
        <dbReference type="EMBL" id="SEA69316.1"/>
    </source>
</evidence>
<evidence type="ECO:0000313" key="8">
    <source>
        <dbReference type="Proteomes" id="UP000198703"/>
    </source>
</evidence>
<feature type="transmembrane region" description="Helical" evidence="5">
    <location>
        <begin position="82"/>
        <end position="99"/>
    </location>
</feature>
<dbReference type="InterPro" id="IPR013130">
    <property type="entry name" value="Fe3_Rdtase_TM_dom"/>
</dbReference>
<organism evidence="7 8">
    <name type="scientific">Rubrimonas cliftonensis</name>
    <dbReference type="NCBI Taxonomy" id="89524"/>
    <lineage>
        <taxon>Bacteria</taxon>
        <taxon>Pseudomonadati</taxon>
        <taxon>Pseudomonadota</taxon>
        <taxon>Alphaproteobacteria</taxon>
        <taxon>Rhodobacterales</taxon>
        <taxon>Paracoccaceae</taxon>
        <taxon>Rubrimonas</taxon>
    </lineage>
</organism>
<keyword evidence="2 5" id="KW-0812">Transmembrane</keyword>
<evidence type="ECO:0000256" key="4">
    <source>
        <dbReference type="ARBA" id="ARBA00023136"/>
    </source>
</evidence>
<dbReference type="Pfam" id="PF01794">
    <property type="entry name" value="Ferric_reduct"/>
    <property type="match status" value="1"/>
</dbReference>
<dbReference type="AlphaFoldDB" id="A0A1H4D9Y8"/>
<evidence type="ECO:0000256" key="2">
    <source>
        <dbReference type="ARBA" id="ARBA00022692"/>
    </source>
</evidence>
<name>A0A1H4D9Y8_9RHOB</name>
<accession>A0A1H4D9Y8</accession>
<evidence type="ECO:0000256" key="5">
    <source>
        <dbReference type="SAM" id="Phobius"/>
    </source>
</evidence>
<evidence type="ECO:0000259" key="6">
    <source>
        <dbReference type="Pfam" id="PF01794"/>
    </source>
</evidence>
<keyword evidence="8" id="KW-1185">Reference proteome</keyword>
<protein>
    <submittedName>
        <fullName evidence="7">Ferric reductase like transmembrane component</fullName>
    </submittedName>
</protein>
<dbReference type="GO" id="GO:0016020">
    <property type="term" value="C:membrane"/>
    <property type="evidence" value="ECO:0007669"/>
    <property type="project" value="UniProtKB-SubCell"/>
</dbReference>
<dbReference type="Proteomes" id="UP000198703">
    <property type="component" value="Unassembled WGS sequence"/>
</dbReference>
<dbReference type="OrthoDB" id="7917288at2"/>
<dbReference type="STRING" id="89524.SAMN05444370_109112"/>
<feature type="transmembrane region" description="Helical" evidence="5">
    <location>
        <begin position="150"/>
        <end position="170"/>
    </location>
</feature>
<evidence type="ECO:0000256" key="1">
    <source>
        <dbReference type="ARBA" id="ARBA00004141"/>
    </source>
</evidence>
<dbReference type="EMBL" id="FNQM01000009">
    <property type="protein sequence ID" value="SEA69316.1"/>
    <property type="molecule type" value="Genomic_DNA"/>
</dbReference>
<feature type="transmembrane region" description="Helical" evidence="5">
    <location>
        <begin position="119"/>
        <end position="138"/>
    </location>
</feature>